<comment type="caution">
    <text evidence="1">The sequence shown here is derived from an EMBL/GenBank/DDBJ whole genome shotgun (WGS) entry which is preliminary data.</text>
</comment>
<protein>
    <submittedName>
        <fullName evidence="1">Uncharacterized protein</fullName>
    </submittedName>
</protein>
<name>A0ACC4AFK1_POPAL</name>
<dbReference type="EMBL" id="RCHU02000019">
    <property type="protein sequence ID" value="KAL3564938.1"/>
    <property type="molecule type" value="Genomic_DNA"/>
</dbReference>
<keyword evidence="2" id="KW-1185">Reference proteome</keyword>
<reference evidence="1 2" key="1">
    <citation type="journal article" date="2024" name="Plant Biotechnol. J.">
        <title>Genome and CRISPR/Cas9 system of a widespread forest tree (Populus alba) in the world.</title>
        <authorList>
            <person name="Liu Y.J."/>
            <person name="Jiang P.F."/>
            <person name="Han X.M."/>
            <person name="Li X.Y."/>
            <person name="Wang H.M."/>
            <person name="Wang Y.J."/>
            <person name="Wang X.X."/>
            <person name="Zeng Q.Y."/>
        </authorList>
    </citation>
    <scope>NUCLEOTIDE SEQUENCE [LARGE SCALE GENOMIC DNA]</scope>
    <source>
        <strain evidence="2">cv. PAL-ZL1</strain>
    </source>
</reference>
<sequence>MLCYFSRSHFGFPNTLEFWQTSGGESSRSFALESFCVSLPSSSYLLLPLTSLVDRKSNPRFQALSNSCIGKSFSLAEYDKINQRFPASSPASIASVSKLADADNTTLLQ</sequence>
<proteinExistence type="predicted"/>
<organism evidence="1 2">
    <name type="scientific">Populus alba</name>
    <name type="common">White poplar</name>
    <dbReference type="NCBI Taxonomy" id="43335"/>
    <lineage>
        <taxon>Eukaryota</taxon>
        <taxon>Viridiplantae</taxon>
        <taxon>Streptophyta</taxon>
        <taxon>Embryophyta</taxon>
        <taxon>Tracheophyta</taxon>
        <taxon>Spermatophyta</taxon>
        <taxon>Magnoliopsida</taxon>
        <taxon>eudicotyledons</taxon>
        <taxon>Gunneridae</taxon>
        <taxon>Pentapetalae</taxon>
        <taxon>rosids</taxon>
        <taxon>fabids</taxon>
        <taxon>Malpighiales</taxon>
        <taxon>Salicaceae</taxon>
        <taxon>Saliceae</taxon>
        <taxon>Populus</taxon>
    </lineage>
</organism>
<dbReference type="Proteomes" id="UP000309997">
    <property type="component" value="Unassembled WGS sequence"/>
</dbReference>
<evidence type="ECO:0000313" key="1">
    <source>
        <dbReference type="EMBL" id="KAL3564938.1"/>
    </source>
</evidence>
<accession>A0ACC4AFK1</accession>
<evidence type="ECO:0000313" key="2">
    <source>
        <dbReference type="Proteomes" id="UP000309997"/>
    </source>
</evidence>
<gene>
    <name evidence="1" type="ORF">D5086_032984</name>
</gene>